<comment type="caution">
    <text evidence="1">The sequence shown here is derived from an EMBL/GenBank/DDBJ whole genome shotgun (WGS) entry which is preliminary data.</text>
</comment>
<protein>
    <submittedName>
        <fullName evidence="1">Protein nlrc3</fullName>
    </submittedName>
</protein>
<proteinExistence type="predicted"/>
<name>A0A0M0K3B3_9EUKA</name>
<evidence type="ECO:0000313" key="1">
    <source>
        <dbReference type="EMBL" id="KOO33077.1"/>
    </source>
</evidence>
<dbReference type="EMBL" id="JWZX01001608">
    <property type="protein sequence ID" value="KOO33077.1"/>
    <property type="molecule type" value="Genomic_DNA"/>
</dbReference>
<dbReference type="GO" id="GO:0005634">
    <property type="term" value="C:nucleus"/>
    <property type="evidence" value="ECO:0007669"/>
    <property type="project" value="TreeGrafter"/>
</dbReference>
<accession>A0A0M0K3B3</accession>
<dbReference type="GO" id="GO:0005829">
    <property type="term" value="C:cytosol"/>
    <property type="evidence" value="ECO:0007669"/>
    <property type="project" value="TreeGrafter"/>
</dbReference>
<dbReference type="Gene3D" id="3.80.10.10">
    <property type="entry name" value="Ribonuclease Inhibitor"/>
    <property type="match status" value="4"/>
</dbReference>
<dbReference type="Proteomes" id="UP000037460">
    <property type="component" value="Unassembled WGS sequence"/>
</dbReference>
<dbReference type="GO" id="GO:0048471">
    <property type="term" value="C:perinuclear region of cytoplasm"/>
    <property type="evidence" value="ECO:0007669"/>
    <property type="project" value="TreeGrafter"/>
</dbReference>
<dbReference type="GO" id="GO:0005096">
    <property type="term" value="F:GTPase activator activity"/>
    <property type="evidence" value="ECO:0007669"/>
    <property type="project" value="InterPro"/>
</dbReference>
<dbReference type="Pfam" id="PF13516">
    <property type="entry name" value="LRR_6"/>
    <property type="match status" value="2"/>
</dbReference>
<dbReference type="InterPro" id="IPR001611">
    <property type="entry name" value="Leu-rich_rpt"/>
</dbReference>
<sequence length="764" mass="80021">MCDDNWSASCLDECSLHELASLIEGASNLFAEQALEYAQVAFACLLGDNRANELRELLGAVDDFESDEERAAALAEPAFTPDSPTSQHTAAGAPALAVNDDAAEAAMAKVGMGTLIELKGVNRAWSALARRELCSRLCGRKGHADPRQLDEITELHVELLIEAGRPWEAARAGRLVPHLEQLTGYGFVVDVAAVRKVNLDDDGSEEEEEEEEEEDRLVSAAVQAALRHCCTGEGEPPRALLLAAIACAGSGSVCGIPVEAMRADTLAVLNLYDAWTGPEGATLIAILMPSMGGLTELNIARNSIEDEGITAICNAVQGNKESKLAKLNVAGNNISPVGATAVAAMVAVIGALTSIDLRGNKLCGIWTDRWGSQQGTYTAQGIIAIADALRVNGALTSVDLRGNMLGDEDWGAIFAAICGNKDSKIMSMDASDENIGPAGGKLIGEALRTSVTGALTSINLRHPSWGKKLGDEGWGAIFAAVCGNKDSKIMSMDASWENIGPAGVKLIAEALRTSVTGSMTELDLSGNELCGLSYYNDGDGTYTAEGITAIADALRVNGALTVIDLRYNKLDAESAKLLAEVAKQKGISLCGIRRDQTTADFSNQDLKPPFAILLGSDLSQAVVTGALTVTNLLGNKLDAESAKMLAEVAKQKGISLCGIRRDQTTADFSYKGLKPPDAILLASDLSQAVVTGALTSLDLSNNSLCGVTTFGGGTYTAEGITAIAEALRVNGALTNLRCWNGLGEEGMSSIRNAVQAKAGFELDL</sequence>
<dbReference type="InterPro" id="IPR027038">
    <property type="entry name" value="RanGap"/>
</dbReference>
<dbReference type="PANTHER" id="PTHR24113:SF15">
    <property type="entry name" value="NACHT DOMAIN-CONTAINING PROTEIN"/>
    <property type="match status" value="1"/>
</dbReference>
<dbReference type="SMART" id="SM00368">
    <property type="entry name" value="LRR_RI"/>
    <property type="match status" value="7"/>
</dbReference>
<evidence type="ECO:0000313" key="2">
    <source>
        <dbReference type="Proteomes" id="UP000037460"/>
    </source>
</evidence>
<dbReference type="GO" id="GO:0006913">
    <property type="term" value="P:nucleocytoplasmic transport"/>
    <property type="evidence" value="ECO:0007669"/>
    <property type="project" value="TreeGrafter"/>
</dbReference>
<dbReference type="GO" id="GO:0031267">
    <property type="term" value="F:small GTPase binding"/>
    <property type="evidence" value="ECO:0007669"/>
    <property type="project" value="TreeGrafter"/>
</dbReference>
<dbReference type="PANTHER" id="PTHR24113">
    <property type="entry name" value="RAN GTPASE-ACTIVATING PROTEIN 1"/>
    <property type="match status" value="1"/>
</dbReference>
<reference evidence="2" key="1">
    <citation type="journal article" date="2015" name="PLoS Genet.">
        <title>Genome Sequence and Transcriptome Analyses of Chrysochromulina tobin: Metabolic Tools for Enhanced Algal Fitness in the Prominent Order Prymnesiales (Haptophyceae).</title>
        <authorList>
            <person name="Hovde B.T."/>
            <person name="Deodato C.R."/>
            <person name="Hunsperger H.M."/>
            <person name="Ryken S.A."/>
            <person name="Yost W."/>
            <person name="Jha R.K."/>
            <person name="Patterson J."/>
            <person name="Monnat R.J. Jr."/>
            <person name="Barlow S.B."/>
            <person name="Starkenburg S.R."/>
            <person name="Cattolico R.A."/>
        </authorList>
    </citation>
    <scope>NUCLEOTIDE SEQUENCE</scope>
    <source>
        <strain evidence="2">CCMP291</strain>
    </source>
</reference>
<dbReference type="SUPFAM" id="SSF52047">
    <property type="entry name" value="RNI-like"/>
    <property type="match status" value="1"/>
</dbReference>
<organism evidence="1 2">
    <name type="scientific">Chrysochromulina tobinii</name>
    <dbReference type="NCBI Taxonomy" id="1460289"/>
    <lineage>
        <taxon>Eukaryota</taxon>
        <taxon>Haptista</taxon>
        <taxon>Haptophyta</taxon>
        <taxon>Prymnesiophyceae</taxon>
        <taxon>Prymnesiales</taxon>
        <taxon>Chrysochromulinaceae</taxon>
        <taxon>Chrysochromulina</taxon>
    </lineage>
</organism>
<keyword evidence="2" id="KW-1185">Reference proteome</keyword>
<gene>
    <name evidence="1" type="ORF">Ctob_007679</name>
</gene>
<dbReference type="AlphaFoldDB" id="A0A0M0K3B3"/>
<dbReference type="InterPro" id="IPR032675">
    <property type="entry name" value="LRR_dom_sf"/>
</dbReference>